<name>X1H6U5_9ZZZZ</name>
<reference evidence="1" key="1">
    <citation type="journal article" date="2014" name="Front. Microbiol.">
        <title>High frequency of phylogenetically diverse reductive dehalogenase-homologous genes in deep subseafloor sedimentary metagenomes.</title>
        <authorList>
            <person name="Kawai M."/>
            <person name="Futagami T."/>
            <person name="Toyoda A."/>
            <person name="Takaki Y."/>
            <person name="Nishi S."/>
            <person name="Hori S."/>
            <person name="Arai W."/>
            <person name="Tsubouchi T."/>
            <person name="Morono Y."/>
            <person name="Uchiyama I."/>
            <person name="Ito T."/>
            <person name="Fujiyama A."/>
            <person name="Inagaki F."/>
            <person name="Takami H."/>
        </authorList>
    </citation>
    <scope>NUCLEOTIDE SEQUENCE</scope>
    <source>
        <strain evidence="1">Expedition CK06-06</strain>
    </source>
</reference>
<feature type="non-terminal residue" evidence="1">
    <location>
        <position position="1"/>
    </location>
</feature>
<sequence>NNIIAVDLSKKRLERVKNHITNVETICSDVANVKLYIFFGVFLEIFHKLI</sequence>
<gene>
    <name evidence="1" type="ORF">S03H2_22919</name>
</gene>
<dbReference type="AlphaFoldDB" id="X1H6U5"/>
<accession>X1H6U5</accession>
<proteinExistence type="predicted"/>
<protein>
    <recommendedName>
        <fullName evidence="2">Methyltransferase domain-containing protein</fullName>
    </recommendedName>
</protein>
<organism evidence="1">
    <name type="scientific">marine sediment metagenome</name>
    <dbReference type="NCBI Taxonomy" id="412755"/>
    <lineage>
        <taxon>unclassified sequences</taxon>
        <taxon>metagenomes</taxon>
        <taxon>ecological metagenomes</taxon>
    </lineage>
</organism>
<evidence type="ECO:0000313" key="1">
    <source>
        <dbReference type="EMBL" id="GAH41013.1"/>
    </source>
</evidence>
<comment type="caution">
    <text evidence="1">The sequence shown here is derived from an EMBL/GenBank/DDBJ whole genome shotgun (WGS) entry which is preliminary data.</text>
</comment>
<dbReference type="EMBL" id="BARU01012426">
    <property type="protein sequence ID" value="GAH41013.1"/>
    <property type="molecule type" value="Genomic_DNA"/>
</dbReference>
<evidence type="ECO:0008006" key="2">
    <source>
        <dbReference type="Google" id="ProtNLM"/>
    </source>
</evidence>